<keyword evidence="2" id="KW-0964">Secreted</keyword>
<organism evidence="7 8">
    <name type="scientific">Glonium stellatum</name>
    <dbReference type="NCBI Taxonomy" id="574774"/>
    <lineage>
        <taxon>Eukaryota</taxon>
        <taxon>Fungi</taxon>
        <taxon>Dikarya</taxon>
        <taxon>Ascomycota</taxon>
        <taxon>Pezizomycotina</taxon>
        <taxon>Dothideomycetes</taxon>
        <taxon>Pleosporomycetidae</taxon>
        <taxon>Gloniales</taxon>
        <taxon>Gloniaceae</taxon>
        <taxon>Glonium</taxon>
    </lineage>
</organism>
<gene>
    <name evidence="7" type="ORF">AOQ84DRAFT_215440</name>
</gene>
<keyword evidence="3 5" id="KW-0732">Signal</keyword>
<proteinExistence type="predicted"/>
<evidence type="ECO:0000256" key="2">
    <source>
        <dbReference type="ARBA" id="ARBA00022525"/>
    </source>
</evidence>
<dbReference type="Pfam" id="PF16541">
    <property type="entry name" value="AltA1"/>
    <property type="match status" value="1"/>
</dbReference>
<evidence type="ECO:0000256" key="4">
    <source>
        <dbReference type="ARBA" id="ARBA00023157"/>
    </source>
</evidence>
<dbReference type="OrthoDB" id="3539798at2759"/>
<protein>
    <recommendedName>
        <fullName evidence="6">AA1-like domain-containing protein</fullName>
    </recommendedName>
</protein>
<feature type="signal peptide" evidence="5">
    <location>
        <begin position="1"/>
        <end position="19"/>
    </location>
</feature>
<keyword evidence="4" id="KW-1015">Disulfide bond</keyword>
<keyword evidence="8" id="KW-1185">Reference proteome</keyword>
<evidence type="ECO:0000256" key="3">
    <source>
        <dbReference type="ARBA" id="ARBA00022729"/>
    </source>
</evidence>
<name>A0A8E2F4V6_9PEZI</name>
<evidence type="ECO:0000313" key="8">
    <source>
        <dbReference type="Proteomes" id="UP000250140"/>
    </source>
</evidence>
<feature type="domain" description="AA1-like" evidence="6">
    <location>
        <begin position="49"/>
        <end position="176"/>
    </location>
</feature>
<accession>A0A8E2F4V6</accession>
<feature type="chain" id="PRO_5034276278" description="AA1-like domain-containing protein" evidence="5">
    <location>
        <begin position="20"/>
        <end position="191"/>
    </location>
</feature>
<reference evidence="7 8" key="1">
    <citation type="journal article" date="2016" name="Nat. Commun.">
        <title>Ectomycorrhizal ecology is imprinted in the genome of the dominant symbiotic fungus Cenococcum geophilum.</title>
        <authorList>
            <consortium name="DOE Joint Genome Institute"/>
            <person name="Peter M."/>
            <person name="Kohler A."/>
            <person name="Ohm R.A."/>
            <person name="Kuo A."/>
            <person name="Krutzmann J."/>
            <person name="Morin E."/>
            <person name="Arend M."/>
            <person name="Barry K.W."/>
            <person name="Binder M."/>
            <person name="Choi C."/>
            <person name="Clum A."/>
            <person name="Copeland A."/>
            <person name="Grisel N."/>
            <person name="Haridas S."/>
            <person name="Kipfer T."/>
            <person name="LaButti K."/>
            <person name="Lindquist E."/>
            <person name="Lipzen A."/>
            <person name="Maire R."/>
            <person name="Meier B."/>
            <person name="Mihaltcheva S."/>
            <person name="Molinier V."/>
            <person name="Murat C."/>
            <person name="Poggeler S."/>
            <person name="Quandt C.A."/>
            <person name="Sperisen C."/>
            <person name="Tritt A."/>
            <person name="Tisserant E."/>
            <person name="Crous P.W."/>
            <person name="Henrissat B."/>
            <person name="Nehls U."/>
            <person name="Egli S."/>
            <person name="Spatafora J.W."/>
            <person name="Grigoriev I.V."/>
            <person name="Martin F.M."/>
        </authorList>
    </citation>
    <scope>NUCLEOTIDE SEQUENCE [LARGE SCALE GENOMIC DNA]</scope>
    <source>
        <strain evidence="7 8">CBS 207.34</strain>
    </source>
</reference>
<evidence type="ECO:0000313" key="7">
    <source>
        <dbReference type="EMBL" id="OCL10476.1"/>
    </source>
</evidence>
<evidence type="ECO:0000256" key="5">
    <source>
        <dbReference type="SAM" id="SignalP"/>
    </source>
</evidence>
<dbReference type="AlphaFoldDB" id="A0A8E2F4V6"/>
<evidence type="ECO:0000259" key="6">
    <source>
        <dbReference type="Pfam" id="PF16541"/>
    </source>
</evidence>
<sequence length="191" mass="21064">MLRLLTFLLPFLLITLSASHPSDAFARDNRNKCDKNAVFTLHDINYSSYIIYSTPAHLAVAQGHIEFNLTNTDVPYTTHCSAYSSQVFNFFYGNIVYQCDAPTGEGVTAASSANFTFSEPDGVFNVNQTWSCSQHRKTVNLLGVGSGKATLSCQTTTWTNPNWVIGEIYSNTSTTCKPAELQITPKVTKIN</sequence>
<dbReference type="GO" id="GO:0005576">
    <property type="term" value="C:extracellular region"/>
    <property type="evidence" value="ECO:0007669"/>
    <property type="project" value="UniProtKB-SubCell"/>
</dbReference>
<dbReference type="Proteomes" id="UP000250140">
    <property type="component" value="Unassembled WGS sequence"/>
</dbReference>
<comment type="subcellular location">
    <subcellularLocation>
        <location evidence="1">Secreted</location>
    </subcellularLocation>
</comment>
<evidence type="ECO:0000256" key="1">
    <source>
        <dbReference type="ARBA" id="ARBA00004613"/>
    </source>
</evidence>
<dbReference type="InterPro" id="IPR032382">
    <property type="entry name" value="AltA1"/>
</dbReference>
<dbReference type="EMBL" id="KV749234">
    <property type="protein sequence ID" value="OCL10476.1"/>
    <property type="molecule type" value="Genomic_DNA"/>
</dbReference>